<dbReference type="Proteomes" id="UP000663823">
    <property type="component" value="Unassembled WGS sequence"/>
</dbReference>
<dbReference type="EMBL" id="CAJOAX010046424">
    <property type="protein sequence ID" value="CAF4298915.1"/>
    <property type="molecule type" value="Genomic_DNA"/>
</dbReference>
<organism evidence="1 2">
    <name type="scientific">Rotaria sordida</name>
    <dbReference type="NCBI Taxonomy" id="392033"/>
    <lineage>
        <taxon>Eukaryota</taxon>
        <taxon>Metazoa</taxon>
        <taxon>Spiralia</taxon>
        <taxon>Gnathifera</taxon>
        <taxon>Rotifera</taxon>
        <taxon>Eurotatoria</taxon>
        <taxon>Bdelloidea</taxon>
        <taxon>Philodinida</taxon>
        <taxon>Philodinidae</taxon>
        <taxon>Rotaria</taxon>
    </lineage>
</organism>
<protein>
    <submittedName>
        <fullName evidence="1">Uncharacterized protein</fullName>
    </submittedName>
</protein>
<reference evidence="1" key="1">
    <citation type="submission" date="2021-02" db="EMBL/GenBank/DDBJ databases">
        <authorList>
            <person name="Nowell W R."/>
        </authorList>
    </citation>
    <scope>NUCLEOTIDE SEQUENCE</scope>
</reference>
<accession>A0A820HR16</accession>
<sequence>DYVLVKRKFRTSVQNVRAHRGATDGIGTDHHLTRAKIRLHLKCRRKS</sequence>
<dbReference type="AlphaFoldDB" id="A0A820HR16"/>
<gene>
    <name evidence="1" type="ORF">OTI717_LOCUS41980</name>
</gene>
<proteinExistence type="predicted"/>
<comment type="caution">
    <text evidence="1">The sequence shown here is derived from an EMBL/GenBank/DDBJ whole genome shotgun (WGS) entry which is preliminary data.</text>
</comment>
<evidence type="ECO:0000313" key="1">
    <source>
        <dbReference type="EMBL" id="CAF4298915.1"/>
    </source>
</evidence>
<feature type="non-terminal residue" evidence="1">
    <location>
        <position position="1"/>
    </location>
</feature>
<name>A0A820HR16_9BILA</name>
<evidence type="ECO:0000313" key="2">
    <source>
        <dbReference type="Proteomes" id="UP000663823"/>
    </source>
</evidence>